<keyword evidence="1" id="KW-0812">Transmembrane</keyword>
<feature type="transmembrane region" description="Helical" evidence="1">
    <location>
        <begin position="63"/>
        <end position="79"/>
    </location>
</feature>
<proteinExistence type="predicted"/>
<evidence type="ECO:0000313" key="2">
    <source>
        <dbReference type="EMBL" id="ACV23787.1"/>
    </source>
</evidence>
<keyword evidence="1" id="KW-1133">Transmembrane helix</keyword>
<dbReference type="RefSeq" id="WP_012799882.1">
    <property type="nucleotide sequence ID" value="NC_013165.1"/>
</dbReference>
<dbReference type="EMBL" id="CP001684">
    <property type="protein sequence ID" value="ACV23787.1"/>
    <property type="molecule type" value="Genomic_DNA"/>
</dbReference>
<keyword evidence="3" id="KW-1185">Reference proteome</keyword>
<feature type="transmembrane region" description="Helical" evidence="1">
    <location>
        <begin position="37"/>
        <end position="56"/>
    </location>
</feature>
<dbReference type="AlphaFoldDB" id="C7N451"/>
<feature type="transmembrane region" description="Helical" evidence="1">
    <location>
        <begin position="85"/>
        <end position="103"/>
    </location>
</feature>
<dbReference type="Proteomes" id="UP000002026">
    <property type="component" value="Chromosome"/>
</dbReference>
<evidence type="ECO:0000256" key="1">
    <source>
        <dbReference type="SAM" id="Phobius"/>
    </source>
</evidence>
<dbReference type="eggNOG" id="ENOG502ZXM6">
    <property type="taxonomic scope" value="Bacteria"/>
</dbReference>
<organism evidence="2 3">
    <name type="scientific">Slackia heliotrinireducens (strain ATCC 29202 / DSM 20476 / NCTC 11029 / RHS 1)</name>
    <name type="common">Peptococcus heliotrinreducens</name>
    <dbReference type="NCBI Taxonomy" id="471855"/>
    <lineage>
        <taxon>Bacteria</taxon>
        <taxon>Bacillati</taxon>
        <taxon>Actinomycetota</taxon>
        <taxon>Coriobacteriia</taxon>
        <taxon>Eggerthellales</taxon>
        <taxon>Eggerthellaceae</taxon>
        <taxon>Slackia</taxon>
    </lineage>
</organism>
<feature type="transmembrane region" description="Helical" evidence="1">
    <location>
        <begin position="159"/>
        <end position="180"/>
    </location>
</feature>
<accession>C7N451</accession>
<reference evidence="2 3" key="1">
    <citation type="journal article" date="2009" name="Stand. Genomic Sci.">
        <title>Complete genome sequence of Slackia heliotrinireducens type strain (RHS 1).</title>
        <authorList>
            <person name="Pukall R."/>
            <person name="Lapidus A."/>
            <person name="Nolan M."/>
            <person name="Copeland A."/>
            <person name="Glavina Del Rio T."/>
            <person name="Lucas S."/>
            <person name="Chen F."/>
            <person name="Tice H."/>
            <person name="Cheng J.F."/>
            <person name="Chertkov O."/>
            <person name="Bruce D."/>
            <person name="Goodwin L."/>
            <person name="Kuske C."/>
            <person name="Brettin T."/>
            <person name="Detter J.C."/>
            <person name="Han C."/>
            <person name="Pitluck S."/>
            <person name="Pati A."/>
            <person name="Mavrommatis K."/>
            <person name="Ivanova N."/>
            <person name="Ovchinnikova G."/>
            <person name="Chen A."/>
            <person name="Palaniappan K."/>
            <person name="Schneider S."/>
            <person name="Rohde M."/>
            <person name="Chain P."/>
            <person name="D'haeseleer P."/>
            <person name="Goker M."/>
            <person name="Bristow J."/>
            <person name="Eisen J.A."/>
            <person name="Markowitz V."/>
            <person name="Kyrpides N.C."/>
            <person name="Klenk H.P."/>
            <person name="Hugenholtz P."/>
        </authorList>
    </citation>
    <scope>NUCLEOTIDE SEQUENCE [LARGE SCALE GENOMIC DNA]</scope>
    <source>
        <strain evidence="3">ATCC 29202 / DSM 20476 / NCTC 11029 / RHS 1</strain>
    </source>
</reference>
<dbReference type="HOGENOM" id="CLU_1439119_0_0_11"/>
<keyword evidence="1" id="KW-0472">Membrane</keyword>
<protein>
    <submittedName>
        <fullName evidence="2">Hypothetical integral membrane protein (Trep_Strep)</fullName>
    </submittedName>
</protein>
<gene>
    <name evidence="2" type="ordered locus">Shel_27940</name>
</gene>
<dbReference type="InterPro" id="IPR011733">
    <property type="entry name" value="CHP02185_IM"/>
</dbReference>
<evidence type="ECO:0000313" key="3">
    <source>
        <dbReference type="Proteomes" id="UP000002026"/>
    </source>
</evidence>
<dbReference type="Pfam" id="PF09605">
    <property type="entry name" value="Trep_Strep"/>
    <property type="match status" value="1"/>
</dbReference>
<dbReference type="KEGG" id="shi:Shel_27940"/>
<sequence>MNTWNSKSALRVLLCAVLYAALSAVVCFTGAVHPIFFVGYQITAGILLSGIAIWAFRNVQAPGVAACLALAMILLLVAIGDAVMWHVVPLVVIGLLAEAVRAVRKYDWLGDVIATAVMTFSTFGYYGQIWFNRAYTYECAIEEMPAGYADGLMAASPAWSLPLVIVIGIVVSVAVAYLTAKLFKLEKR</sequence>
<name>C7N451_SLAHD</name>
<feature type="transmembrane region" description="Helical" evidence="1">
    <location>
        <begin position="108"/>
        <end position="127"/>
    </location>
</feature>